<organism evidence="10 11">
    <name type="scientific">Nocardia mexicana</name>
    <dbReference type="NCBI Taxonomy" id="279262"/>
    <lineage>
        <taxon>Bacteria</taxon>
        <taxon>Bacillati</taxon>
        <taxon>Actinomycetota</taxon>
        <taxon>Actinomycetes</taxon>
        <taxon>Mycobacteriales</taxon>
        <taxon>Nocardiaceae</taxon>
        <taxon>Nocardia</taxon>
    </lineage>
</organism>
<keyword evidence="3 10" id="KW-0808">Transferase</keyword>
<dbReference type="InterPro" id="IPR036526">
    <property type="entry name" value="C-N_Hydrolase_sf"/>
</dbReference>
<reference evidence="10 11" key="1">
    <citation type="submission" date="2018-07" db="EMBL/GenBank/DDBJ databases">
        <title>Genomic Encyclopedia of Type Strains, Phase IV (KMG-IV): sequencing the most valuable type-strain genomes for metagenomic binning, comparative biology and taxonomic classification.</title>
        <authorList>
            <person name="Goeker M."/>
        </authorList>
    </citation>
    <scope>NUCLEOTIDE SEQUENCE [LARGE SCALE GENOMIC DNA]</scope>
    <source>
        <strain evidence="10 11">DSM 44952</strain>
    </source>
</reference>
<dbReference type="InterPro" id="IPR004563">
    <property type="entry name" value="Apolipo_AcylTrfase"/>
</dbReference>
<feature type="transmembrane region" description="Helical" evidence="8">
    <location>
        <begin position="441"/>
        <end position="459"/>
    </location>
</feature>
<dbReference type="InterPro" id="IPR045378">
    <property type="entry name" value="LNT_N"/>
</dbReference>
<dbReference type="GO" id="GO:0016410">
    <property type="term" value="F:N-acyltransferase activity"/>
    <property type="evidence" value="ECO:0007669"/>
    <property type="project" value="InterPro"/>
</dbReference>
<dbReference type="Gene3D" id="3.60.110.10">
    <property type="entry name" value="Carbon-nitrogen hydrolase"/>
    <property type="match status" value="1"/>
</dbReference>
<feature type="transmembrane region" description="Helical" evidence="8">
    <location>
        <begin position="74"/>
        <end position="97"/>
    </location>
</feature>
<gene>
    <name evidence="10" type="ORF">DFR68_105379</name>
</gene>
<dbReference type="Proteomes" id="UP000255355">
    <property type="component" value="Unassembled WGS sequence"/>
</dbReference>
<evidence type="ECO:0000256" key="7">
    <source>
        <dbReference type="ARBA" id="ARBA00023315"/>
    </source>
</evidence>
<dbReference type="PROSITE" id="PS50263">
    <property type="entry name" value="CN_HYDROLASE"/>
    <property type="match status" value="1"/>
</dbReference>
<comment type="caution">
    <text evidence="10">The sequence shown here is derived from an EMBL/GenBank/DDBJ whole genome shotgun (WGS) entry which is preliminary data.</text>
</comment>
<evidence type="ECO:0000259" key="9">
    <source>
        <dbReference type="PROSITE" id="PS50263"/>
    </source>
</evidence>
<dbReference type="STRING" id="1210089.GCA_001613165_03227"/>
<evidence type="ECO:0000256" key="4">
    <source>
        <dbReference type="ARBA" id="ARBA00022692"/>
    </source>
</evidence>
<dbReference type="SUPFAM" id="SSF56317">
    <property type="entry name" value="Carbon-nitrogen hydrolase"/>
    <property type="match status" value="1"/>
</dbReference>
<dbReference type="EMBL" id="QQAZ01000005">
    <property type="protein sequence ID" value="RDI50902.1"/>
    <property type="molecule type" value="Genomic_DNA"/>
</dbReference>
<evidence type="ECO:0000256" key="5">
    <source>
        <dbReference type="ARBA" id="ARBA00022989"/>
    </source>
</evidence>
<keyword evidence="4 8" id="KW-0812">Transmembrane</keyword>
<dbReference type="PANTHER" id="PTHR38686">
    <property type="entry name" value="APOLIPOPROTEIN N-ACYLTRANSFERASE"/>
    <property type="match status" value="1"/>
</dbReference>
<accession>A0A370H5Y8</accession>
<keyword evidence="7 10" id="KW-0012">Acyltransferase</keyword>
<protein>
    <submittedName>
        <fullName evidence="10">Apolipoprotein N-acyltransferase</fullName>
    </submittedName>
</protein>
<keyword evidence="10" id="KW-0449">Lipoprotein</keyword>
<dbReference type="InterPro" id="IPR003010">
    <property type="entry name" value="C-N_Hydrolase"/>
</dbReference>
<evidence type="ECO:0000313" key="11">
    <source>
        <dbReference type="Proteomes" id="UP000255355"/>
    </source>
</evidence>
<evidence type="ECO:0000256" key="6">
    <source>
        <dbReference type="ARBA" id="ARBA00023136"/>
    </source>
</evidence>
<feature type="transmembrane region" description="Helical" evidence="8">
    <location>
        <begin position="181"/>
        <end position="201"/>
    </location>
</feature>
<dbReference type="Pfam" id="PF20154">
    <property type="entry name" value="LNT_N"/>
    <property type="match status" value="1"/>
</dbReference>
<feature type="transmembrane region" description="Helical" evidence="8">
    <location>
        <begin position="109"/>
        <end position="130"/>
    </location>
</feature>
<name>A0A370H5Y8_9NOCA</name>
<keyword evidence="2" id="KW-1003">Cell membrane</keyword>
<dbReference type="AlphaFoldDB" id="A0A370H5Y8"/>
<evidence type="ECO:0000256" key="3">
    <source>
        <dbReference type="ARBA" id="ARBA00022679"/>
    </source>
</evidence>
<evidence type="ECO:0000256" key="2">
    <source>
        <dbReference type="ARBA" id="ARBA00022475"/>
    </source>
</evidence>
<feature type="domain" description="CN hydrolase" evidence="9">
    <location>
        <begin position="209"/>
        <end position="428"/>
    </location>
</feature>
<comment type="subcellular location">
    <subcellularLocation>
        <location evidence="1">Cell membrane</location>
        <topology evidence="1">Multi-pass membrane protein</topology>
    </subcellularLocation>
</comment>
<keyword evidence="5 8" id="KW-1133">Transmembrane helix</keyword>
<evidence type="ECO:0000256" key="1">
    <source>
        <dbReference type="ARBA" id="ARBA00004651"/>
    </source>
</evidence>
<dbReference type="PANTHER" id="PTHR38686:SF1">
    <property type="entry name" value="APOLIPOPROTEIN N-ACYLTRANSFERASE"/>
    <property type="match status" value="1"/>
</dbReference>
<sequence length="482" mass="51058">MIAAAVALSAVLWHFGSGLRPVPGLAFLAPLPVLLLAGRVSPAVAFVSGTVAWLTGELQMWTYLTNTLEQPAPFTVALLGGSAAVFGGLVTLTGILLTRGRPAAATLALPAGWTAFEFVVSLTSSTGAWWSIAYAQADVRPLIQSASLTGVWGITFLILLAPAAIAVLVHPAVTAAQRLRIASATAVVAVGVAAFGAWRLATEPQRETVRVGLVAVAQPPDFVPVDTPEGRDMVTRAVAEIDRLADQGARVVVLPEKSWRADESTLPLLADPLTEVAARRDIHVIAGLVLTRTGETINAAIDFPSRTVYAKHYLIPGLEDEFAAGTAYRQVPGEPWSLTVCFDLDHPALVRANRNLGSTMLLVPALDFTDDYWLHSRMAVLRGIESGLAIARAPQLGELVASDARGHILASARTDTSRTTTVLATIPQPSAPTLYARFGDWFGWIAIALFAITLIGAAWPHTRARGTEVPKDPIGKRISLAP</sequence>
<keyword evidence="6 8" id="KW-0472">Membrane</keyword>
<proteinExistence type="predicted"/>
<dbReference type="GO" id="GO:0042158">
    <property type="term" value="P:lipoprotein biosynthetic process"/>
    <property type="evidence" value="ECO:0007669"/>
    <property type="project" value="InterPro"/>
</dbReference>
<evidence type="ECO:0000256" key="8">
    <source>
        <dbReference type="SAM" id="Phobius"/>
    </source>
</evidence>
<keyword evidence="11" id="KW-1185">Reference proteome</keyword>
<dbReference type="GO" id="GO:0005886">
    <property type="term" value="C:plasma membrane"/>
    <property type="evidence" value="ECO:0007669"/>
    <property type="project" value="UniProtKB-SubCell"/>
</dbReference>
<feature type="transmembrane region" description="Helical" evidence="8">
    <location>
        <begin position="150"/>
        <end position="169"/>
    </location>
</feature>
<evidence type="ECO:0000313" key="10">
    <source>
        <dbReference type="EMBL" id="RDI50902.1"/>
    </source>
</evidence>